<proteinExistence type="predicted"/>
<sequence>MAQQSQQPSQSDQPAKPFMNYSIVATYFARNNPNLAADAMAEFDDLIGYDGSYLPQDEMDRLDGFSMEWFIFDYRFPNGQTAIEQYLSLAGSKLSKKRAKDLREAVATQFVSGFWLVSASAADHTVVLEDARTGERYDVLDYTLSQSLDGSDGGVLNARLAKIRGTWYFPGEIVSFRPIKPTERMKTMLRGESANGERLTFAECVAMEMGFRRDVADQYGSPDGGPVGGGAASQPYLPPSSEDLRNMTPQERQAEVDLLHSTYDELHDRLGLRYDWDELCEAIRKEGGDESKAAAQAAGFTEPEDANVATDMLRVLTALLPAEDSPTMTMDALNEVLAVVAPCWNMLPHDSLGGKAPYEIDASDAYDGLFDEERFFDDETAARHGQAADGGERSGAERSGDSNNWLKTPLQWWNADVARAIAERSAEPQSDVDLPLPCGDSRNGFLVDVDMILDHFLDGIGDDELAAAYEDFHEMTGALEPESRVDVETDAYETAADEWVAFDWRPHTGEAAKRAVAGPDDVIGAGTALEEFAFERNDHGDTHLTPLEYFVAHPPAGFAADELARLRDIARTQITSLYWVRGVDEDRRQVTLEDVLTGTRYPVRDERLAVFLAPTGSNVGLIGVRIAQVDGVWMMPTEPVLSLPIASDDSWRRIHRDRFQDVEAAGPWTFENLCCSQFDDITEERTLKQYHRMPFLKADAATSAAERERLDAMVMALLPIRQEYDALCLIADLLTTWEDLAVAIWRAPLREHPEDLFEDLYDTVGDIHVLDCDSACDKLHEIFMRAWNALPHRAYGNQTPAEAGMTA</sequence>
<feature type="compositionally biased region" description="Basic and acidic residues" evidence="1">
    <location>
        <begin position="390"/>
        <end position="400"/>
    </location>
</feature>
<feature type="compositionally biased region" description="Gly residues" evidence="1">
    <location>
        <begin position="222"/>
        <end position="231"/>
    </location>
</feature>
<evidence type="ECO:0000313" key="2">
    <source>
        <dbReference type="EMBL" id="KAB7790345.1"/>
    </source>
</evidence>
<name>A0A6I1GFM4_9BIFI</name>
<dbReference type="Proteomes" id="UP000441772">
    <property type="component" value="Unassembled WGS sequence"/>
</dbReference>
<dbReference type="AlphaFoldDB" id="A0A6I1GFM4"/>
<feature type="region of interest" description="Disordered" evidence="1">
    <location>
        <begin position="219"/>
        <end position="245"/>
    </location>
</feature>
<feature type="region of interest" description="Disordered" evidence="1">
    <location>
        <begin position="381"/>
        <end position="403"/>
    </location>
</feature>
<comment type="caution">
    <text evidence="2">The sequence shown here is derived from an EMBL/GenBank/DDBJ whole genome shotgun (WGS) entry which is preliminary data.</text>
</comment>
<reference evidence="2 3" key="1">
    <citation type="submission" date="2019-09" db="EMBL/GenBank/DDBJ databases">
        <title>Characterization of the phylogenetic diversity of two novel species belonging to the genus Bifidobacterium: Bifidobacterium cebidarum sp. nov. and Bifidobacterium leontopitheci sp. nov.</title>
        <authorList>
            <person name="Lugli G.A."/>
            <person name="Duranti S."/>
            <person name="Milani C."/>
            <person name="Turroni F."/>
            <person name="Ventura M."/>
        </authorList>
    </citation>
    <scope>NUCLEOTIDE SEQUENCE [LARGE SCALE GENOMIC DNA]</scope>
    <source>
        <strain evidence="2 3">LMG 31471</strain>
    </source>
</reference>
<evidence type="ECO:0000256" key="1">
    <source>
        <dbReference type="SAM" id="MobiDB-lite"/>
    </source>
</evidence>
<dbReference type="InterPro" id="IPR058292">
    <property type="entry name" value="DUF7986"/>
</dbReference>
<dbReference type="Pfam" id="PF25948">
    <property type="entry name" value="DUF7986"/>
    <property type="match status" value="1"/>
</dbReference>
<dbReference type="RefSeq" id="WP_152234502.1">
    <property type="nucleotide sequence ID" value="NZ_JBHSKZ010000063.1"/>
</dbReference>
<gene>
    <name evidence="2" type="ORF">F7D09_1154</name>
</gene>
<evidence type="ECO:0000313" key="3">
    <source>
        <dbReference type="Proteomes" id="UP000441772"/>
    </source>
</evidence>
<keyword evidence="3" id="KW-1185">Reference proteome</keyword>
<dbReference type="EMBL" id="WBVT01000015">
    <property type="protein sequence ID" value="KAB7790345.1"/>
    <property type="molecule type" value="Genomic_DNA"/>
</dbReference>
<organism evidence="2 3">
    <name type="scientific">Bifidobacterium leontopitheci</name>
    <dbReference type="NCBI Taxonomy" id="2650774"/>
    <lineage>
        <taxon>Bacteria</taxon>
        <taxon>Bacillati</taxon>
        <taxon>Actinomycetota</taxon>
        <taxon>Actinomycetes</taxon>
        <taxon>Bifidobacteriales</taxon>
        <taxon>Bifidobacteriaceae</taxon>
        <taxon>Bifidobacterium</taxon>
    </lineage>
</organism>
<accession>A0A6I1GFM4</accession>
<protein>
    <submittedName>
        <fullName evidence="2">Uncharacterized protein</fullName>
    </submittedName>
</protein>